<dbReference type="GO" id="GO:0003341">
    <property type="term" value="P:cilium movement"/>
    <property type="evidence" value="ECO:0007669"/>
    <property type="project" value="TreeGrafter"/>
</dbReference>
<dbReference type="PANTHER" id="PTHR44314:SF1">
    <property type="entry name" value="CILIA- AND FLAGELLA-ASSOCIATED PROTEIN 70"/>
    <property type="match status" value="1"/>
</dbReference>
<accession>A0A8D2PMR2</accession>
<protein>
    <submittedName>
        <fullName evidence="4">Uncharacterized protein</fullName>
    </submittedName>
</protein>
<evidence type="ECO:0000256" key="3">
    <source>
        <dbReference type="SAM" id="MobiDB-lite"/>
    </source>
</evidence>
<dbReference type="PANTHER" id="PTHR44314">
    <property type="entry name" value="CILIA- AND FLAGELLA-ASSOCIATED PROTEIN 70"/>
    <property type="match status" value="1"/>
</dbReference>
<evidence type="ECO:0000256" key="2">
    <source>
        <dbReference type="ARBA" id="ARBA00022803"/>
    </source>
</evidence>
<evidence type="ECO:0000256" key="1">
    <source>
        <dbReference type="ARBA" id="ARBA00022737"/>
    </source>
</evidence>
<dbReference type="GO" id="GO:0031514">
    <property type="term" value="C:motile cilium"/>
    <property type="evidence" value="ECO:0007669"/>
    <property type="project" value="TreeGrafter"/>
</dbReference>
<feature type="region of interest" description="Disordered" evidence="3">
    <location>
        <begin position="249"/>
        <end position="275"/>
    </location>
</feature>
<keyword evidence="2" id="KW-0802">TPR repeat</keyword>
<name>A0A8D2PMR2_ZOSLA</name>
<reference evidence="4" key="2">
    <citation type="submission" date="2025-09" db="UniProtKB">
        <authorList>
            <consortium name="Ensembl"/>
        </authorList>
    </citation>
    <scope>IDENTIFICATION</scope>
</reference>
<dbReference type="Ensembl" id="ENSZLMT00000015114.1">
    <property type="protein sequence ID" value="ENSZLMP00000014708.1"/>
    <property type="gene ID" value="ENSZLMG00000010232.1"/>
</dbReference>
<dbReference type="InterPro" id="IPR052628">
    <property type="entry name" value="CFAP70"/>
</dbReference>
<keyword evidence="5" id="KW-1185">Reference proteome</keyword>
<proteinExistence type="predicted"/>
<dbReference type="GO" id="GO:0060271">
    <property type="term" value="P:cilium assembly"/>
    <property type="evidence" value="ECO:0007669"/>
    <property type="project" value="TreeGrafter"/>
</dbReference>
<keyword evidence="1" id="KW-0677">Repeat</keyword>
<dbReference type="GO" id="GO:0070062">
    <property type="term" value="C:extracellular exosome"/>
    <property type="evidence" value="ECO:0007669"/>
    <property type="project" value="TreeGrafter"/>
</dbReference>
<evidence type="ECO:0000313" key="5">
    <source>
        <dbReference type="Proteomes" id="UP000694401"/>
    </source>
</evidence>
<dbReference type="AlphaFoldDB" id="A0A8D2PMR2"/>
<reference evidence="4" key="1">
    <citation type="submission" date="2025-08" db="UniProtKB">
        <authorList>
            <consortium name="Ensembl"/>
        </authorList>
    </citation>
    <scope>IDENTIFICATION</scope>
</reference>
<organism evidence="4 5">
    <name type="scientific">Zosterops lateralis melanops</name>
    <dbReference type="NCBI Taxonomy" id="1220523"/>
    <lineage>
        <taxon>Eukaryota</taxon>
        <taxon>Metazoa</taxon>
        <taxon>Chordata</taxon>
        <taxon>Craniata</taxon>
        <taxon>Vertebrata</taxon>
        <taxon>Euteleostomi</taxon>
        <taxon>Archelosauria</taxon>
        <taxon>Archosauria</taxon>
        <taxon>Dinosauria</taxon>
        <taxon>Saurischia</taxon>
        <taxon>Theropoda</taxon>
        <taxon>Coelurosauria</taxon>
        <taxon>Aves</taxon>
        <taxon>Neognathae</taxon>
        <taxon>Neoaves</taxon>
        <taxon>Telluraves</taxon>
        <taxon>Australaves</taxon>
        <taxon>Passeriformes</taxon>
        <taxon>Sylvioidea</taxon>
        <taxon>Zosteropidae</taxon>
        <taxon>Zosterops</taxon>
    </lineage>
</organism>
<dbReference type="Proteomes" id="UP000694401">
    <property type="component" value="Unassembled WGS sequence"/>
</dbReference>
<evidence type="ECO:0000313" key="4">
    <source>
        <dbReference type="Ensembl" id="ENSZLMP00000014708.1"/>
    </source>
</evidence>
<sequence length="291" mass="31413">KDTTKAYSQVPHAHLQGWELPHFPEEPVLITSVRVEYNGAVLGDSPKISVLPEGTAEYNFSTSFECSPDGPNTLDVLVQKPVLLTLLEVVPKDKKKPEKITPLGQAVVDLLPLLQGTTLNSTTLPLFPQLILRDPWGMCHTSGGLEVTVNTKEPLLSATQFSSGNLLSITLEAVYSLPNTFSADAQQNCMVCLQIPAAGEKEFPLLFKNGILKADGKNELLPRPKHWPLGPILAPDALNIPNSFIVGGPYEDEDGETGSSGSRQRAPRGSCGTQKGAASWTLLQWPCKGPK</sequence>